<dbReference type="Pfam" id="PF00128">
    <property type="entry name" value="Alpha-amylase"/>
    <property type="match status" value="1"/>
</dbReference>
<dbReference type="Gene3D" id="2.60.40.10">
    <property type="entry name" value="Immunoglobulins"/>
    <property type="match status" value="1"/>
</dbReference>
<dbReference type="Pfam" id="PF02922">
    <property type="entry name" value="CBM_48"/>
    <property type="match status" value="1"/>
</dbReference>
<dbReference type="Gene3D" id="3.20.20.80">
    <property type="entry name" value="Glycosidases"/>
    <property type="match status" value="1"/>
</dbReference>
<dbReference type="InterPro" id="IPR014756">
    <property type="entry name" value="Ig_E-set"/>
</dbReference>
<dbReference type="InterPro" id="IPR004193">
    <property type="entry name" value="Glyco_hydro_13_N"/>
</dbReference>
<comment type="similarity">
    <text evidence="2">Belongs to the glycosyl hydrolase 13 family. GlgB subfamily.</text>
</comment>
<dbReference type="EMBL" id="FAOZ01000006">
    <property type="protein sequence ID" value="CUU55912.1"/>
    <property type="molecule type" value="Genomic_DNA"/>
</dbReference>
<dbReference type="InterPro" id="IPR006048">
    <property type="entry name" value="A-amylase/branching_C"/>
</dbReference>
<dbReference type="GO" id="GO:0005975">
    <property type="term" value="P:carbohydrate metabolic process"/>
    <property type="evidence" value="ECO:0007669"/>
    <property type="project" value="InterPro"/>
</dbReference>
<dbReference type="CDD" id="cd11325">
    <property type="entry name" value="AmyAc_GTHase"/>
    <property type="match status" value="1"/>
</dbReference>
<dbReference type="InterPro" id="IPR013780">
    <property type="entry name" value="Glyco_hydro_b"/>
</dbReference>
<accession>A0A0S4QM15</accession>
<reference evidence="7" key="1">
    <citation type="submission" date="2015-11" db="EMBL/GenBank/DDBJ databases">
        <authorList>
            <person name="Varghese N."/>
        </authorList>
    </citation>
    <scope>NUCLEOTIDE SEQUENCE [LARGE SCALE GENOMIC DNA]</scope>
    <source>
        <strain evidence="7">DSM 45899</strain>
    </source>
</reference>
<dbReference type="InterPro" id="IPR006047">
    <property type="entry name" value="GH13_cat_dom"/>
</dbReference>
<evidence type="ECO:0000256" key="3">
    <source>
        <dbReference type="ARBA" id="ARBA00012541"/>
    </source>
</evidence>
<evidence type="ECO:0000259" key="5">
    <source>
        <dbReference type="SMART" id="SM00642"/>
    </source>
</evidence>
<evidence type="ECO:0000256" key="1">
    <source>
        <dbReference type="ARBA" id="ARBA00000826"/>
    </source>
</evidence>
<dbReference type="InterPro" id="IPR013783">
    <property type="entry name" value="Ig-like_fold"/>
</dbReference>
<dbReference type="PANTHER" id="PTHR43651:SF11">
    <property type="entry name" value="MALTO-OLIGOSYLTREHALOSE TREHALOHYDROLASE"/>
    <property type="match status" value="1"/>
</dbReference>
<evidence type="ECO:0000256" key="4">
    <source>
        <dbReference type="ARBA" id="ARBA00022679"/>
    </source>
</evidence>
<dbReference type="InterPro" id="IPR017853">
    <property type="entry name" value="GH"/>
</dbReference>
<keyword evidence="7" id="KW-1185">Reference proteome</keyword>
<proteinExistence type="inferred from homology"/>
<organism evidence="6 7">
    <name type="scientific">Parafrankia irregularis</name>
    <dbReference type="NCBI Taxonomy" id="795642"/>
    <lineage>
        <taxon>Bacteria</taxon>
        <taxon>Bacillati</taxon>
        <taxon>Actinomycetota</taxon>
        <taxon>Actinomycetes</taxon>
        <taxon>Frankiales</taxon>
        <taxon>Frankiaceae</taxon>
        <taxon>Parafrankia</taxon>
    </lineage>
</organism>
<dbReference type="GO" id="GO:0004553">
    <property type="term" value="F:hydrolase activity, hydrolyzing O-glycosyl compounds"/>
    <property type="evidence" value="ECO:0007669"/>
    <property type="project" value="InterPro"/>
</dbReference>
<dbReference type="AlphaFoldDB" id="A0A0S4QM15"/>
<evidence type="ECO:0000256" key="2">
    <source>
        <dbReference type="ARBA" id="ARBA00009000"/>
    </source>
</evidence>
<dbReference type="PANTHER" id="PTHR43651">
    <property type="entry name" value="1,4-ALPHA-GLUCAN-BRANCHING ENZYME"/>
    <property type="match status" value="1"/>
</dbReference>
<keyword evidence="4" id="KW-0808">Transferase</keyword>
<dbReference type="RefSeq" id="WP_091275154.1">
    <property type="nucleotide sequence ID" value="NZ_FAOZ01000006.1"/>
</dbReference>
<evidence type="ECO:0000313" key="6">
    <source>
        <dbReference type="EMBL" id="CUU55912.1"/>
    </source>
</evidence>
<sequence length="834" mass="90705">MTFWSVMQDTGTVRVDFVYHTGVGRRIADEARLAGGWDEQGRPAAAWSTTAMERFVAEDGTAAFRASVTLDASTSWTVDWGVWLVRPDGSRVWGIPAELADAQVTTQVRQLRLEPQDGPVAQAEFRLATHRHNGARRLVRDTGGEVDAVIGAGIGLGTTSISASAGAGAEAAERIRFRVWAPHARGVEVAFAGPSGYIADDGRGEDDQLTRLPMRAVAGGWWEAAAPGFTDWVGRRYAYRIVRDDGSVAWRSDMYSTRQCGAGDVDPCGAPYDGPAHELDGAVSCSVIVDTRDDARFWADEFDPTRPVPRRVEDLVIYELHVGSLGFGRTAAGTFADATALLDHLVDLGVNAVELMPMFEFSGTRSWGYGSSHLLAVKQSAGGREGLRGFVRACHRRGLAVLMDVVYNHYSPNAQRCAWQVDSTAASRNIYYWYEGAETDHPHPDGGYLDNISSGWAPRYHDENVRALFIASAVALLDDFHIDGLRVDQTTSIHAYNSLHADGSPVGAANIAGRKFLRELCQTLRVVDPQVMLIAEDHSGWAEVTRPAEEGGLGFDARWYVDFYHHLIGDKGEGPEYAKLLHTAGRDQHGPLAMGRFGAALTAAADNAVVYTESHDEAGNAEQTARNILVAVDHAPLDGETAWFALARLRCVAALTLLSPGTPMFLMGDEVGADQAFLHDSFTEAKEDLAGLRANRGAGQFACYQALVALRLGSPALRSRSVEVVAADDPARLIVFRRWDAGEEFLVVASLANEPAPGRTLSHPSLAGRRWKPVLDTDAVAFGGRGARRERALSARGESLRLDVAAVSVRVYRRRTTSSHHGRPWRRWAGKLGW</sequence>
<dbReference type="SUPFAM" id="SSF51011">
    <property type="entry name" value="Glycosyl hydrolase domain"/>
    <property type="match status" value="1"/>
</dbReference>
<dbReference type="SUPFAM" id="SSF81296">
    <property type="entry name" value="E set domains"/>
    <property type="match status" value="1"/>
</dbReference>
<name>A0A0S4QM15_9ACTN</name>
<evidence type="ECO:0000313" key="7">
    <source>
        <dbReference type="Proteomes" id="UP000198802"/>
    </source>
</evidence>
<dbReference type="Gene3D" id="2.60.40.1180">
    <property type="entry name" value="Golgi alpha-mannosidase II"/>
    <property type="match status" value="1"/>
</dbReference>
<dbReference type="SUPFAM" id="SSF51445">
    <property type="entry name" value="(Trans)glycosidases"/>
    <property type="match status" value="1"/>
</dbReference>
<dbReference type="SMART" id="SM00642">
    <property type="entry name" value="Aamy"/>
    <property type="match status" value="1"/>
</dbReference>
<feature type="domain" description="Glycosyl hydrolase family 13 catalytic" evidence="5">
    <location>
        <begin position="321"/>
        <end position="711"/>
    </location>
</feature>
<comment type="catalytic activity">
    <reaction evidence="1">
        <text>Transfers a segment of a (1-&gt;4)-alpha-D-glucan chain to a primary hydroxy group in a similar glucan chain.</text>
        <dbReference type="EC" id="2.4.1.18"/>
    </reaction>
</comment>
<dbReference type="EC" id="2.4.1.18" evidence="3"/>
<gene>
    <name evidence="6" type="ORF">Ga0074812_106167</name>
</gene>
<protein>
    <recommendedName>
        <fullName evidence="3">1,4-alpha-glucan branching enzyme</fullName>
        <ecNumber evidence="3">2.4.1.18</ecNumber>
    </recommendedName>
</protein>
<dbReference type="Proteomes" id="UP000198802">
    <property type="component" value="Unassembled WGS sequence"/>
</dbReference>
<dbReference type="Pfam" id="PF02806">
    <property type="entry name" value="Alpha-amylase_C"/>
    <property type="match status" value="1"/>
</dbReference>